<evidence type="ECO:0000259" key="4">
    <source>
        <dbReference type="Pfam" id="PF02678"/>
    </source>
</evidence>
<evidence type="ECO:0000256" key="1">
    <source>
        <dbReference type="ARBA" id="ARBA00008416"/>
    </source>
</evidence>
<dbReference type="AlphaFoldDB" id="A0A9W7FF89"/>
<evidence type="ECO:0000313" key="7">
    <source>
        <dbReference type="Proteomes" id="UP001165160"/>
    </source>
</evidence>
<evidence type="ECO:0000256" key="3">
    <source>
        <dbReference type="SAM" id="MobiDB-lite"/>
    </source>
</evidence>
<dbReference type="Gene3D" id="2.60.120.10">
    <property type="entry name" value="Jelly Rolls"/>
    <property type="match status" value="2"/>
</dbReference>
<sequence>MSSKVGISQLASTKTDATRDATTTRPIISSITRPPRLPVWPVFPGLLLSLLDLLKFPVSLSARLEDSTFGGRVSPMSFPKEQNTSPFIMLVHHRHRFESWNVIVRKATELLLPEGFPAHPHRGFETLTICLKGGMTHRDSMGVKQRYGRGVESWVQWLKAGRGVLHEEFWAADLSVDQELYQIWIDSPKSLKMCEPDLKLLGDGRGIEATSKGEGCEEVVIQRPWNDGGSETSVRIIKLKRSSTQDGIYHASIPPSHSTVILYVKSGSGGGSNGVSINSSSFVPVHSYAILQPGVVEFTVSLEKDGKGEAEILLLTGRPLGHNVVAAGSFVMNSEAEIQQANIDYSKGEMGRPWDHKISDEEWRREVADHWEKMERRN</sequence>
<dbReference type="InterPro" id="IPR003829">
    <property type="entry name" value="Pirin_N_dom"/>
</dbReference>
<reference evidence="7" key="1">
    <citation type="journal article" date="2023" name="Commun. Biol.">
        <title>Genome analysis of Parmales, the sister group of diatoms, reveals the evolutionary specialization of diatoms from phago-mixotrophs to photoautotrophs.</title>
        <authorList>
            <person name="Ban H."/>
            <person name="Sato S."/>
            <person name="Yoshikawa S."/>
            <person name="Yamada K."/>
            <person name="Nakamura Y."/>
            <person name="Ichinomiya M."/>
            <person name="Sato N."/>
            <person name="Blanc-Mathieu R."/>
            <person name="Endo H."/>
            <person name="Kuwata A."/>
            <person name="Ogata H."/>
        </authorList>
    </citation>
    <scope>NUCLEOTIDE SEQUENCE [LARGE SCALE GENOMIC DNA]</scope>
    <source>
        <strain evidence="7">NIES 3699</strain>
    </source>
</reference>
<protein>
    <recommendedName>
        <fullName evidence="8">Pirin</fullName>
    </recommendedName>
</protein>
<feature type="compositionally biased region" description="Polar residues" evidence="3">
    <location>
        <begin position="1"/>
        <end position="14"/>
    </location>
</feature>
<organism evidence="6 7">
    <name type="scientific">Triparma verrucosa</name>
    <dbReference type="NCBI Taxonomy" id="1606542"/>
    <lineage>
        <taxon>Eukaryota</taxon>
        <taxon>Sar</taxon>
        <taxon>Stramenopiles</taxon>
        <taxon>Ochrophyta</taxon>
        <taxon>Bolidophyceae</taxon>
        <taxon>Parmales</taxon>
        <taxon>Triparmaceae</taxon>
        <taxon>Triparma</taxon>
    </lineage>
</organism>
<evidence type="ECO:0000313" key="6">
    <source>
        <dbReference type="EMBL" id="GMI11227.1"/>
    </source>
</evidence>
<dbReference type="PANTHER" id="PTHR13903">
    <property type="entry name" value="PIRIN-RELATED"/>
    <property type="match status" value="1"/>
</dbReference>
<dbReference type="EMBL" id="BRXX01000426">
    <property type="protein sequence ID" value="GMI11227.1"/>
    <property type="molecule type" value="Genomic_DNA"/>
</dbReference>
<keyword evidence="7" id="KW-1185">Reference proteome</keyword>
<dbReference type="InterPro" id="IPR011051">
    <property type="entry name" value="RmlC_Cupin_sf"/>
</dbReference>
<gene>
    <name evidence="6" type="ORF">TrVE_jg4528</name>
</gene>
<evidence type="ECO:0000256" key="2">
    <source>
        <dbReference type="RuleBase" id="RU003457"/>
    </source>
</evidence>
<evidence type="ECO:0008006" key="8">
    <source>
        <dbReference type="Google" id="ProtNLM"/>
    </source>
</evidence>
<feature type="domain" description="Pirin C-terminal" evidence="5">
    <location>
        <begin position="250"/>
        <end position="350"/>
    </location>
</feature>
<proteinExistence type="inferred from homology"/>
<dbReference type="Proteomes" id="UP001165160">
    <property type="component" value="Unassembled WGS sequence"/>
</dbReference>
<dbReference type="InterPro" id="IPR012093">
    <property type="entry name" value="Pirin"/>
</dbReference>
<accession>A0A9W7FF89</accession>
<name>A0A9W7FF89_9STRA</name>
<comment type="caution">
    <text evidence="6">The sequence shown here is derived from an EMBL/GenBank/DDBJ whole genome shotgun (WGS) entry which is preliminary data.</text>
</comment>
<comment type="similarity">
    <text evidence="1 2">Belongs to the pirin family.</text>
</comment>
<dbReference type="SUPFAM" id="SSF51182">
    <property type="entry name" value="RmlC-like cupins"/>
    <property type="match status" value="1"/>
</dbReference>
<dbReference type="PANTHER" id="PTHR13903:SF8">
    <property type="entry name" value="PIRIN"/>
    <property type="match status" value="1"/>
</dbReference>
<dbReference type="InterPro" id="IPR014710">
    <property type="entry name" value="RmlC-like_jellyroll"/>
</dbReference>
<feature type="domain" description="Pirin N-terminal" evidence="4">
    <location>
        <begin position="79"/>
        <end position="185"/>
    </location>
</feature>
<dbReference type="Pfam" id="PF02678">
    <property type="entry name" value="Pirin"/>
    <property type="match status" value="1"/>
</dbReference>
<dbReference type="Pfam" id="PF05726">
    <property type="entry name" value="Pirin_C"/>
    <property type="match status" value="1"/>
</dbReference>
<evidence type="ECO:0000259" key="5">
    <source>
        <dbReference type="Pfam" id="PF05726"/>
    </source>
</evidence>
<feature type="region of interest" description="Disordered" evidence="3">
    <location>
        <begin position="1"/>
        <end position="21"/>
    </location>
</feature>
<dbReference type="InterPro" id="IPR008778">
    <property type="entry name" value="Pirin_C_dom"/>
</dbReference>